<keyword evidence="4" id="KW-0808">Transferase</keyword>
<protein>
    <submittedName>
        <fullName evidence="12">Unannotated protein</fullName>
    </submittedName>
</protein>
<name>A0A6J6RVV9_9ZZZZ</name>
<comment type="subcellular location">
    <subcellularLocation>
        <location evidence="1">Membrane</location>
        <topology evidence="1">Multi-pass membrane protein</topology>
    </subcellularLocation>
</comment>
<keyword evidence="5 11" id="KW-0812">Transmembrane</keyword>
<evidence type="ECO:0000256" key="10">
    <source>
        <dbReference type="ARBA" id="ARBA00023264"/>
    </source>
</evidence>
<proteinExistence type="inferred from homology"/>
<evidence type="ECO:0000256" key="7">
    <source>
        <dbReference type="ARBA" id="ARBA00023098"/>
    </source>
</evidence>
<evidence type="ECO:0000256" key="6">
    <source>
        <dbReference type="ARBA" id="ARBA00022989"/>
    </source>
</evidence>
<dbReference type="AlphaFoldDB" id="A0A6J6RVV9"/>
<evidence type="ECO:0000256" key="2">
    <source>
        <dbReference type="ARBA" id="ARBA00010441"/>
    </source>
</evidence>
<dbReference type="EMBL" id="CAFBNP010000039">
    <property type="protein sequence ID" value="CAB4950259.1"/>
    <property type="molecule type" value="Genomic_DNA"/>
</dbReference>
<dbReference type="PIRSF" id="PIRSF000847">
    <property type="entry name" value="Phos_ph_gly_syn"/>
    <property type="match status" value="1"/>
</dbReference>
<feature type="transmembrane region" description="Helical" evidence="11">
    <location>
        <begin position="119"/>
        <end position="142"/>
    </location>
</feature>
<keyword evidence="6 11" id="KW-1133">Transmembrane helix</keyword>
<keyword evidence="10" id="KW-1208">Phospholipid metabolism</keyword>
<dbReference type="PANTHER" id="PTHR14269">
    <property type="entry name" value="CDP-DIACYLGLYCEROL--GLYCEROL-3-PHOSPHATE 3-PHOSPHATIDYLTRANSFERASE-RELATED"/>
    <property type="match status" value="1"/>
</dbReference>
<evidence type="ECO:0000313" key="12">
    <source>
        <dbReference type="EMBL" id="CAB4726830.1"/>
    </source>
</evidence>
<accession>A0A6J6RVV9</accession>
<feature type="transmembrane region" description="Helical" evidence="11">
    <location>
        <begin position="148"/>
        <end position="170"/>
    </location>
</feature>
<dbReference type="GO" id="GO:0016020">
    <property type="term" value="C:membrane"/>
    <property type="evidence" value="ECO:0007669"/>
    <property type="project" value="UniProtKB-SubCell"/>
</dbReference>
<dbReference type="GO" id="GO:0008444">
    <property type="term" value="F:CDP-diacylglycerol-glycerol-3-phosphate 3-phosphatidyltransferase activity"/>
    <property type="evidence" value="ECO:0007669"/>
    <property type="project" value="InterPro"/>
</dbReference>
<dbReference type="InterPro" id="IPR048254">
    <property type="entry name" value="CDP_ALCOHOL_P_TRANSF_CS"/>
</dbReference>
<reference evidence="12" key="1">
    <citation type="submission" date="2020-05" db="EMBL/GenBank/DDBJ databases">
        <authorList>
            <person name="Chiriac C."/>
            <person name="Salcher M."/>
            <person name="Ghai R."/>
            <person name="Kavagutti S V."/>
        </authorList>
    </citation>
    <scope>NUCLEOTIDE SEQUENCE</scope>
</reference>
<keyword evidence="8 11" id="KW-0472">Membrane</keyword>
<feature type="transmembrane region" description="Helical" evidence="11">
    <location>
        <begin position="68"/>
        <end position="87"/>
    </location>
</feature>
<gene>
    <name evidence="12" type="ORF">UFOPK2782_00064</name>
    <name evidence="13" type="ORF">UFOPK3828_00333</name>
</gene>
<sequence length="190" mass="20987">MFSHKEIFTIPNGITGVRALGIPLFLIAYLAAENAGLALIILTIGALSDYFDGKVARRLNQESKLGAMLDPTIDRLYIAATVIALVVRDVIPLWLLLVLIGRDIWMTLLLAIKKNRGTGVFEVTFLGKAATFNLLYAFPFLLVAGESGFGQIFFVAGWGFAIWGIALYWVTALQYTYVAMHEIKDNNARD</sequence>
<dbReference type="PANTHER" id="PTHR14269:SF62">
    <property type="entry name" value="CDP-DIACYLGLYCEROL--GLYCEROL-3-PHOSPHATE 3-PHOSPHATIDYLTRANSFERASE 1, CHLOROPLASTIC"/>
    <property type="match status" value="1"/>
</dbReference>
<keyword evidence="9" id="KW-0594">Phospholipid biosynthesis</keyword>
<feature type="transmembrane region" description="Helical" evidence="11">
    <location>
        <begin position="20"/>
        <end position="47"/>
    </location>
</feature>
<evidence type="ECO:0000256" key="8">
    <source>
        <dbReference type="ARBA" id="ARBA00023136"/>
    </source>
</evidence>
<dbReference type="EMBL" id="CAEZYS010000004">
    <property type="protein sequence ID" value="CAB4726830.1"/>
    <property type="molecule type" value="Genomic_DNA"/>
</dbReference>
<dbReference type="InterPro" id="IPR004570">
    <property type="entry name" value="Phosphatidylglycerol_P_synth"/>
</dbReference>
<evidence type="ECO:0000256" key="5">
    <source>
        <dbReference type="ARBA" id="ARBA00022692"/>
    </source>
</evidence>
<dbReference type="InterPro" id="IPR050324">
    <property type="entry name" value="CDP-alcohol_PTase-I"/>
</dbReference>
<organism evidence="12">
    <name type="scientific">freshwater metagenome</name>
    <dbReference type="NCBI Taxonomy" id="449393"/>
    <lineage>
        <taxon>unclassified sequences</taxon>
        <taxon>metagenomes</taxon>
        <taxon>ecological metagenomes</taxon>
    </lineage>
</organism>
<evidence type="ECO:0000256" key="9">
    <source>
        <dbReference type="ARBA" id="ARBA00023209"/>
    </source>
</evidence>
<evidence type="ECO:0000256" key="4">
    <source>
        <dbReference type="ARBA" id="ARBA00022679"/>
    </source>
</evidence>
<dbReference type="Gene3D" id="1.20.120.1760">
    <property type="match status" value="1"/>
</dbReference>
<dbReference type="InterPro" id="IPR000462">
    <property type="entry name" value="CDP-OH_P_trans"/>
</dbReference>
<evidence type="ECO:0000256" key="11">
    <source>
        <dbReference type="SAM" id="Phobius"/>
    </source>
</evidence>
<evidence type="ECO:0000313" key="13">
    <source>
        <dbReference type="EMBL" id="CAB4950259.1"/>
    </source>
</evidence>
<evidence type="ECO:0000256" key="1">
    <source>
        <dbReference type="ARBA" id="ARBA00004141"/>
    </source>
</evidence>
<keyword evidence="7" id="KW-0443">Lipid metabolism</keyword>
<dbReference type="PROSITE" id="PS00379">
    <property type="entry name" value="CDP_ALCOHOL_P_TRANSF"/>
    <property type="match status" value="1"/>
</dbReference>
<comment type="similarity">
    <text evidence="2">Belongs to the CDP-alcohol phosphatidyltransferase class-I family.</text>
</comment>
<keyword evidence="3" id="KW-0444">Lipid biosynthesis</keyword>
<dbReference type="InterPro" id="IPR043130">
    <property type="entry name" value="CDP-OH_PTrfase_TM_dom"/>
</dbReference>
<dbReference type="GO" id="GO:0046474">
    <property type="term" value="P:glycerophospholipid biosynthetic process"/>
    <property type="evidence" value="ECO:0007669"/>
    <property type="project" value="TreeGrafter"/>
</dbReference>
<evidence type="ECO:0000256" key="3">
    <source>
        <dbReference type="ARBA" id="ARBA00022516"/>
    </source>
</evidence>
<dbReference type="Pfam" id="PF01066">
    <property type="entry name" value="CDP-OH_P_transf"/>
    <property type="match status" value="1"/>
</dbReference>